<sequence>MRMLGIAGYSKARAVTTTRSKRGGSTFADLVCRKFDSDQANKVYVGDITYLPIAGGANMYLATVIDCFSRKLVGFAIADHMRTSLVEEVLTMAKGIRGNLKGAIFHSDHGSVYTSAAYRQLCEKFGVTQSMGAVSVTVEK</sequence>
<dbReference type="InterPro" id="IPR012337">
    <property type="entry name" value="RNaseH-like_sf"/>
</dbReference>
<dbReference type="eggNOG" id="COG2801">
    <property type="taxonomic scope" value="Bacteria"/>
</dbReference>
<dbReference type="Pfam" id="PF00665">
    <property type="entry name" value="rve"/>
    <property type="match status" value="1"/>
</dbReference>
<dbReference type="GO" id="GO:0015074">
    <property type="term" value="P:DNA integration"/>
    <property type="evidence" value="ECO:0007669"/>
    <property type="project" value="InterPro"/>
</dbReference>
<dbReference type="SUPFAM" id="SSF53098">
    <property type="entry name" value="Ribonuclease H-like"/>
    <property type="match status" value="1"/>
</dbReference>
<dbReference type="GO" id="GO:0003676">
    <property type="term" value="F:nucleic acid binding"/>
    <property type="evidence" value="ECO:0007669"/>
    <property type="project" value="InterPro"/>
</dbReference>
<name>W5Y1B9_9CORY</name>
<reference evidence="2 3" key="1">
    <citation type="submission" date="2013-02" db="EMBL/GenBank/DDBJ databases">
        <title>The complete genome sequence of Corynebacterium vitaeruminis DSM 20294.</title>
        <authorList>
            <person name="Ruckert C."/>
            <person name="Albersmeier A."/>
            <person name="Kalinowski J."/>
        </authorList>
    </citation>
    <scope>NUCLEOTIDE SEQUENCE [LARGE SCALE GENOMIC DNA]</scope>
    <source>
        <strain evidence="3">ATCC 10234</strain>
    </source>
</reference>
<feature type="domain" description="Integrase catalytic" evidence="1">
    <location>
        <begin position="36"/>
        <end position="140"/>
    </location>
</feature>
<organism evidence="2 3">
    <name type="scientific">Corynebacterium vitaeruminis DSM 20294</name>
    <dbReference type="NCBI Taxonomy" id="1224164"/>
    <lineage>
        <taxon>Bacteria</taxon>
        <taxon>Bacillati</taxon>
        <taxon>Actinomycetota</taxon>
        <taxon>Actinomycetes</taxon>
        <taxon>Mycobacteriales</taxon>
        <taxon>Corynebacteriaceae</taxon>
        <taxon>Corynebacterium</taxon>
    </lineage>
</organism>
<dbReference type="EMBL" id="CP004353">
    <property type="protein sequence ID" value="AHI22685.1"/>
    <property type="molecule type" value="Genomic_DNA"/>
</dbReference>
<proteinExistence type="predicted"/>
<dbReference type="Gene3D" id="3.30.420.10">
    <property type="entry name" value="Ribonuclease H-like superfamily/Ribonuclease H"/>
    <property type="match status" value="1"/>
</dbReference>
<protein>
    <recommendedName>
        <fullName evidence="1">Integrase catalytic domain-containing protein</fullName>
    </recommendedName>
</protein>
<dbReference type="InterPro" id="IPR050900">
    <property type="entry name" value="Transposase_IS3/IS150/IS904"/>
</dbReference>
<evidence type="ECO:0000259" key="1">
    <source>
        <dbReference type="PROSITE" id="PS50994"/>
    </source>
</evidence>
<dbReference type="Proteomes" id="UP000019222">
    <property type="component" value="Chromosome"/>
</dbReference>
<dbReference type="InterPro" id="IPR036397">
    <property type="entry name" value="RNaseH_sf"/>
</dbReference>
<gene>
    <name evidence="2" type="ORF">B843_06500</name>
</gene>
<dbReference type="PROSITE" id="PS50994">
    <property type="entry name" value="INTEGRASE"/>
    <property type="match status" value="1"/>
</dbReference>
<dbReference type="KEGG" id="cvt:B843_06500"/>
<evidence type="ECO:0000313" key="2">
    <source>
        <dbReference type="EMBL" id="AHI22685.1"/>
    </source>
</evidence>
<dbReference type="AlphaFoldDB" id="W5Y1B9"/>
<dbReference type="STRING" id="1224164.B843_06500"/>
<keyword evidence="3" id="KW-1185">Reference proteome</keyword>
<dbReference type="PANTHER" id="PTHR46889">
    <property type="entry name" value="TRANSPOSASE INSF FOR INSERTION SEQUENCE IS3B-RELATED"/>
    <property type="match status" value="1"/>
</dbReference>
<dbReference type="InterPro" id="IPR001584">
    <property type="entry name" value="Integrase_cat-core"/>
</dbReference>
<evidence type="ECO:0000313" key="3">
    <source>
        <dbReference type="Proteomes" id="UP000019222"/>
    </source>
</evidence>
<dbReference type="HOGENOM" id="CLU_027402_14_2_11"/>
<dbReference type="PANTHER" id="PTHR46889:SF4">
    <property type="entry name" value="TRANSPOSASE INSO FOR INSERTION SEQUENCE ELEMENT IS911B-RELATED"/>
    <property type="match status" value="1"/>
</dbReference>
<accession>W5Y1B9</accession>